<dbReference type="OrthoDB" id="2019763at2759"/>
<reference evidence="1" key="1">
    <citation type="journal article" date="2023" name="DNA Res.">
        <title>Chromosome-level genome assembly of Phrynocephalus forsythii using third-generation DNA sequencing and Hi-C analysis.</title>
        <authorList>
            <person name="Qi Y."/>
            <person name="Zhao W."/>
            <person name="Zhao Y."/>
            <person name="Niu C."/>
            <person name="Cao S."/>
            <person name="Zhang Y."/>
        </authorList>
    </citation>
    <scope>NUCLEOTIDE SEQUENCE</scope>
    <source>
        <tissue evidence="1">Muscle</tissue>
    </source>
</reference>
<organism evidence="1 2">
    <name type="scientific">Phrynocephalus forsythii</name>
    <dbReference type="NCBI Taxonomy" id="171643"/>
    <lineage>
        <taxon>Eukaryota</taxon>
        <taxon>Metazoa</taxon>
        <taxon>Chordata</taxon>
        <taxon>Craniata</taxon>
        <taxon>Vertebrata</taxon>
        <taxon>Euteleostomi</taxon>
        <taxon>Lepidosauria</taxon>
        <taxon>Squamata</taxon>
        <taxon>Bifurcata</taxon>
        <taxon>Unidentata</taxon>
        <taxon>Episquamata</taxon>
        <taxon>Toxicofera</taxon>
        <taxon>Iguania</taxon>
        <taxon>Acrodonta</taxon>
        <taxon>Agamidae</taxon>
        <taxon>Agaminae</taxon>
        <taxon>Phrynocephalus</taxon>
    </lineage>
</organism>
<sequence length="132" mass="15249">MSSLLSENKCLKIAYIYCHCRLLVRKERKGAVYSFGYSEVMTAFLAEMLPEELEKEAIEMQRCKTGEENDNDKDDGGGDMTAMIYHNSHDSVLESSLMWVDHMKDPINNKLPKQVSSLFFLVICYEVRYFGE</sequence>
<dbReference type="Proteomes" id="UP001142489">
    <property type="component" value="Unassembled WGS sequence"/>
</dbReference>
<comment type="caution">
    <text evidence="1">The sequence shown here is derived from an EMBL/GenBank/DDBJ whole genome shotgun (WGS) entry which is preliminary data.</text>
</comment>
<dbReference type="AlphaFoldDB" id="A0A9Q1AX79"/>
<dbReference type="EMBL" id="JAPFRF010000011">
    <property type="protein sequence ID" value="KAJ7316858.1"/>
    <property type="molecule type" value="Genomic_DNA"/>
</dbReference>
<accession>A0A9Q1AX79</accession>
<evidence type="ECO:0000313" key="1">
    <source>
        <dbReference type="EMBL" id="KAJ7316858.1"/>
    </source>
</evidence>
<protein>
    <submittedName>
        <fullName evidence="1">Uncharacterized protein</fullName>
    </submittedName>
</protein>
<keyword evidence="2" id="KW-1185">Reference proteome</keyword>
<gene>
    <name evidence="1" type="ORF">JRQ81_003020</name>
</gene>
<proteinExistence type="predicted"/>
<evidence type="ECO:0000313" key="2">
    <source>
        <dbReference type="Proteomes" id="UP001142489"/>
    </source>
</evidence>
<name>A0A9Q1AX79_9SAUR</name>